<evidence type="ECO:0000256" key="10">
    <source>
        <dbReference type="ARBA" id="ARBA00055320"/>
    </source>
</evidence>
<dbReference type="PROSITE" id="PS51421">
    <property type="entry name" value="RAS"/>
    <property type="match status" value="1"/>
</dbReference>
<evidence type="ECO:0000256" key="9">
    <source>
        <dbReference type="ARBA" id="ARBA00039508"/>
    </source>
</evidence>
<dbReference type="SMART" id="SM00173">
    <property type="entry name" value="RAS"/>
    <property type="match status" value="1"/>
</dbReference>
<dbReference type="PROSITE" id="PS51419">
    <property type="entry name" value="RAB"/>
    <property type="match status" value="1"/>
</dbReference>
<comment type="caution">
    <text evidence="12">The sequence shown here is derived from an EMBL/GenBank/DDBJ whole genome shotgun (WGS) entry which is preliminary data.</text>
</comment>
<dbReference type="EMBL" id="MU826832">
    <property type="protein sequence ID" value="KAJ7373105.1"/>
    <property type="molecule type" value="Genomic_DNA"/>
</dbReference>
<keyword evidence="13" id="KW-1185">Reference proteome</keyword>
<dbReference type="OrthoDB" id="9989112at2759"/>
<dbReference type="SMART" id="SM00175">
    <property type="entry name" value="RAB"/>
    <property type="match status" value="1"/>
</dbReference>
<evidence type="ECO:0000256" key="6">
    <source>
        <dbReference type="ARBA" id="ARBA00023289"/>
    </source>
</evidence>
<keyword evidence="2" id="KW-0547">Nucleotide-binding</keyword>
<dbReference type="PANTHER" id="PTHR47979">
    <property type="entry name" value="DRAB11-RELATED"/>
    <property type="match status" value="1"/>
</dbReference>
<dbReference type="FunFam" id="3.40.50.300:FF:000067">
    <property type="entry name" value="ras-related protein RABA1f"/>
    <property type="match status" value="1"/>
</dbReference>
<evidence type="ECO:0000313" key="12">
    <source>
        <dbReference type="EMBL" id="KAJ7373105.1"/>
    </source>
</evidence>
<evidence type="ECO:0000256" key="7">
    <source>
        <dbReference type="ARBA" id="ARBA00037836"/>
    </source>
</evidence>
<comment type="subunit">
    <text evidence="11">Interacts (GTP-bound form) with RAB11FIP1, RAB11FIP2, RAB11FIP3 and RAB11FIP4. Interacts (via the hypervariable C-terminal region) with ITGB1 (via the cytoplasmic region); the interaction is GTP-dependent. Interacts with ITGAV. Associates with the integrin alpha-V/beta-1 heterodimer. Interacts with VPS33B.</text>
</comment>
<dbReference type="SMART" id="SM00174">
    <property type="entry name" value="RHO"/>
    <property type="match status" value="1"/>
</dbReference>
<dbReference type="AlphaFoldDB" id="A0A9W9Z167"/>
<evidence type="ECO:0000256" key="1">
    <source>
        <dbReference type="ARBA" id="ARBA00006270"/>
    </source>
</evidence>
<comment type="function">
    <text evidence="10">The small GTPases Rab are key regulators of intracellular membrane trafficking, from the formation of transport vesicles to their fusion with membranes. Rabs cycle between an inactive GDP-bound form and an active GTP-bound form that is able to recruit to membranes different set of downstream effectors directly responsible for vesicle formation, movement, tethering and fusion. RAB25 regulates epithelial cell differentiation, proliferation and survival, thereby playing key roles in tumorigenesis. Promotes invasive migration of cells in which it functions to localize and maintain integrin alpha-V/beta-1 at the tips of extending pseudopodia. Involved in the regulation of epithelial morphogenesis through the control of CLDN4 expression and localization at tight junctions. May selectively regulate the apical recycling pathway. Together with MYO5B regulates transcytosis.</text>
</comment>
<comment type="subcellular location">
    <subcellularLocation>
        <location evidence="7">Cell projection</location>
        <location evidence="7">Pseudopodium membrane</location>
    </subcellularLocation>
    <subcellularLocation>
        <location evidence="8">Endomembrane system</location>
        <topology evidence="8">Lipid-anchor</topology>
    </subcellularLocation>
</comment>
<dbReference type="CDD" id="cd01868">
    <property type="entry name" value="Rab11_like"/>
    <property type="match status" value="1"/>
</dbReference>
<dbReference type="InterPro" id="IPR001806">
    <property type="entry name" value="Small_GTPase"/>
</dbReference>
<evidence type="ECO:0000256" key="11">
    <source>
        <dbReference type="ARBA" id="ARBA00064728"/>
    </source>
</evidence>
<keyword evidence="4" id="KW-0472">Membrane</keyword>
<dbReference type="GO" id="GO:0005525">
    <property type="term" value="F:GTP binding"/>
    <property type="evidence" value="ECO:0007669"/>
    <property type="project" value="UniProtKB-KW"/>
</dbReference>
<dbReference type="GO" id="GO:0003924">
    <property type="term" value="F:GTPase activity"/>
    <property type="evidence" value="ECO:0007669"/>
    <property type="project" value="InterPro"/>
</dbReference>
<evidence type="ECO:0000256" key="5">
    <source>
        <dbReference type="ARBA" id="ARBA00023288"/>
    </source>
</evidence>
<dbReference type="InterPro" id="IPR050209">
    <property type="entry name" value="Rab_GTPases_membrane_traffic"/>
</dbReference>
<evidence type="ECO:0000256" key="3">
    <source>
        <dbReference type="ARBA" id="ARBA00023134"/>
    </source>
</evidence>
<organism evidence="12 13">
    <name type="scientific">Desmophyllum pertusum</name>
    <dbReference type="NCBI Taxonomy" id="174260"/>
    <lineage>
        <taxon>Eukaryota</taxon>
        <taxon>Metazoa</taxon>
        <taxon>Cnidaria</taxon>
        <taxon>Anthozoa</taxon>
        <taxon>Hexacorallia</taxon>
        <taxon>Scleractinia</taxon>
        <taxon>Caryophylliina</taxon>
        <taxon>Caryophylliidae</taxon>
        <taxon>Desmophyllum</taxon>
    </lineage>
</organism>
<dbReference type="GO" id="GO:0012505">
    <property type="term" value="C:endomembrane system"/>
    <property type="evidence" value="ECO:0007669"/>
    <property type="project" value="UniProtKB-SubCell"/>
</dbReference>
<keyword evidence="3" id="KW-0342">GTP-binding</keyword>
<keyword evidence="5" id="KW-0449">Lipoprotein</keyword>
<dbReference type="Gene3D" id="3.40.50.300">
    <property type="entry name" value="P-loop containing nucleotide triphosphate hydrolases"/>
    <property type="match status" value="1"/>
</dbReference>
<dbReference type="Pfam" id="PF00071">
    <property type="entry name" value="Ras"/>
    <property type="match status" value="1"/>
</dbReference>
<protein>
    <recommendedName>
        <fullName evidence="9">Ras-related protein Rab-25</fullName>
    </recommendedName>
</protein>
<keyword evidence="6" id="KW-0636">Prenylation</keyword>
<evidence type="ECO:0000313" key="13">
    <source>
        <dbReference type="Proteomes" id="UP001163046"/>
    </source>
</evidence>
<proteinExistence type="inferred from homology"/>
<evidence type="ECO:0000256" key="4">
    <source>
        <dbReference type="ARBA" id="ARBA00023136"/>
    </source>
</evidence>
<dbReference type="SUPFAM" id="SSF52540">
    <property type="entry name" value="P-loop containing nucleoside triphosphate hydrolases"/>
    <property type="match status" value="1"/>
</dbReference>
<dbReference type="PRINTS" id="PR00449">
    <property type="entry name" value="RASTRNSFRMNG"/>
</dbReference>
<gene>
    <name evidence="12" type="ORF">OS493_014253</name>
</gene>
<dbReference type="Proteomes" id="UP001163046">
    <property type="component" value="Unassembled WGS sequence"/>
</dbReference>
<sequence>MAGGRYDHYDYLYKIVLIGDSGVGKSSLLSCFTRNEFDLESKSTIGVEFATRSIQVDGKVIKAQVCFHCVDNIFVCGDCLDAAGQDRYRRAITSAYYRGAVGAVLVYDLSKQKTFENVERWLMEVREHAESSIVTMLVGNKCDLKHLRAVSIEDAKKYENDSGLSFIEASALDAINVEEAFIQTITKVHEVQLTKMRKKLDMPGQNNGTSDGSEVVEVNETSQQERSCPCCVIL</sequence>
<evidence type="ECO:0000256" key="8">
    <source>
        <dbReference type="ARBA" id="ARBA00037868"/>
    </source>
</evidence>
<dbReference type="NCBIfam" id="TIGR00231">
    <property type="entry name" value="small_GTP"/>
    <property type="match status" value="1"/>
</dbReference>
<dbReference type="InterPro" id="IPR005225">
    <property type="entry name" value="Small_GTP-bd"/>
</dbReference>
<dbReference type="InterPro" id="IPR027417">
    <property type="entry name" value="P-loop_NTPase"/>
</dbReference>
<reference evidence="12" key="1">
    <citation type="submission" date="2023-01" db="EMBL/GenBank/DDBJ databases">
        <title>Genome assembly of the deep-sea coral Lophelia pertusa.</title>
        <authorList>
            <person name="Herrera S."/>
            <person name="Cordes E."/>
        </authorList>
    </citation>
    <scope>NUCLEOTIDE SEQUENCE</scope>
    <source>
        <strain evidence="12">USNM1676648</strain>
        <tissue evidence="12">Polyp</tissue>
    </source>
</reference>
<dbReference type="GO" id="GO:0031260">
    <property type="term" value="C:pseudopodium membrane"/>
    <property type="evidence" value="ECO:0007669"/>
    <property type="project" value="UniProtKB-SubCell"/>
</dbReference>
<comment type="similarity">
    <text evidence="1">Belongs to the small GTPase superfamily. Rab family.</text>
</comment>
<evidence type="ECO:0000256" key="2">
    <source>
        <dbReference type="ARBA" id="ARBA00022741"/>
    </source>
</evidence>
<name>A0A9W9Z167_9CNID</name>
<accession>A0A9W9Z167</accession>